<gene>
    <name evidence="1" type="ORF">SAMN05216234_1557</name>
</gene>
<dbReference type="AlphaFoldDB" id="A0A1I5U7B8"/>
<dbReference type="NCBIfam" id="TIGR01683">
    <property type="entry name" value="thiS"/>
    <property type="match status" value="1"/>
</dbReference>
<reference evidence="1 2" key="1">
    <citation type="submission" date="2016-10" db="EMBL/GenBank/DDBJ databases">
        <authorList>
            <person name="de Groot N.N."/>
        </authorList>
    </citation>
    <scope>NUCLEOTIDE SEQUENCE [LARGE SCALE GENOMIC DNA]</scope>
    <source>
        <strain evidence="1 2">EP1-55-1</strain>
    </source>
</reference>
<keyword evidence="2" id="KW-1185">Reference proteome</keyword>
<dbReference type="InterPro" id="IPR010035">
    <property type="entry name" value="Thi_S"/>
</dbReference>
<evidence type="ECO:0000313" key="1">
    <source>
        <dbReference type="EMBL" id="SFP90506.1"/>
    </source>
</evidence>
<dbReference type="InterPro" id="IPR003749">
    <property type="entry name" value="ThiS/MoaD-like"/>
</dbReference>
<dbReference type="InterPro" id="IPR012675">
    <property type="entry name" value="Beta-grasp_dom_sf"/>
</dbReference>
<protein>
    <submittedName>
        <fullName evidence="1">Sulfur carrier protein</fullName>
    </submittedName>
</protein>
<dbReference type="OrthoDB" id="197113at2"/>
<dbReference type="InterPro" id="IPR016155">
    <property type="entry name" value="Mopterin_synth/thiamin_S_b"/>
</dbReference>
<dbReference type="PANTHER" id="PTHR34472:SF1">
    <property type="entry name" value="SULFUR CARRIER PROTEIN THIS"/>
    <property type="match status" value="1"/>
</dbReference>
<name>A0A1I5U7B8_9BACT</name>
<dbReference type="EMBL" id="FOXB01000055">
    <property type="protein sequence ID" value="SFP90506.1"/>
    <property type="molecule type" value="Genomic_DNA"/>
</dbReference>
<sequence>MKIVVNGEEKTFDNGITLADIIEKLGIADKVMAAAVNMEVVKKDNWSSFVPKDGDKIELLHFVGGG</sequence>
<dbReference type="STRING" id="223786.SAMN05216234_1557"/>
<dbReference type="Proteomes" id="UP000199227">
    <property type="component" value="Unassembled WGS sequence"/>
</dbReference>
<organism evidence="1 2">
    <name type="scientific">Hydrogenimonas thermophila</name>
    <dbReference type="NCBI Taxonomy" id="223786"/>
    <lineage>
        <taxon>Bacteria</taxon>
        <taxon>Pseudomonadati</taxon>
        <taxon>Campylobacterota</taxon>
        <taxon>Epsilonproteobacteria</taxon>
        <taxon>Campylobacterales</taxon>
        <taxon>Hydrogenimonadaceae</taxon>
        <taxon>Hydrogenimonas</taxon>
    </lineage>
</organism>
<dbReference type="Gene3D" id="3.10.20.30">
    <property type="match status" value="1"/>
</dbReference>
<evidence type="ECO:0000313" key="2">
    <source>
        <dbReference type="Proteomes" id="UP000199227"/>
    </source>
</evidence>
<accession>A0A1I5U7B8</accession>
<dbReference type="PANTHER" id="PTHR34472">
    <property type="entry name" value="SULFUR CARRIER PROTEIN THIS"/>
    <property type="match status" value="1"/>
</dbReference>
<dbReference type="CDD" id="cd00565">
    <property type="entry name" value="Ubl_ThiS"/>
    <property type="match status" value="1"/>
</dbReference>
<dbReference type="RefSeq" id="WP_092914060.1">
    <property type="nucleotide sequence ID" value="NZ_CP136592.1"/>
</dbReference>
<dbReference type="SUPFAM" id="SSF54285">
    <property type="entry name" value="MoaD/ThiS"/>
    <property type="match status" value="1"/>
</dbReference>
<proteinExistence type="predicted"/>
<dbReference type="Pfam" id="PF02597">
    <property type="entry name" value="ThiS"/>
    <property type="match status" value="1"/>
</dbReference>